<reference evidence="2" key="1">
    <citation type="submission" date="2014-09" db="EMBL/GenBank/DDBJ databases">
        <authorList>
            <person name="Mudge J."/>
            <person name="Ramaraj T."/>
            <person name="Lindquist I.E."/>
            <person name="Bharti A.K."/>
            <person name="Sundararajan A."/>
            <person name="Cameron C.T."/>
            <person name="Woodward J.E."/>
            <person name="May G.D."/>
            <person name="Brubaker C."/>
            <person name="Broadhvest J."/>
            <person name="Wilkins T.A."/>
        </authorList>
    </citation>
    <scope>NUCLEOTIDE SEQUENCE</scope>
    <source>
        <strain evidence="2">cv. AKA8401</strain>
    </source>
</reference>
<keyword evidence="2" id="KW-1185">Reference proteome</keyword>
<proteinExistence type="predicted"/>
<dbReference type="Proteomes" id="UP000032142">
    <property type="component" value="Unassembled WGS sequence"/>
</dbReference>
<evidence type="ECO:0000313" key="1">
    <source>
        <dbReference type="EMBL" id="KHG29968.1"/>
    </source>
</evidence>
<dbReference type="EMBL" id="KN453509">
    <property type="protein sequence ID" value="KHG29968.1"/>
    <property type="molecule type" value="Genomic_DNA"/>
</dbReference>
<name>A0A0B0PU05_GOSAR</name>
<dbReference type="AlphaFoldDB" id="A0A0B0PU05"/>
<evidence type="ECO:0000313" key="2">
    <source>
        <dbReference type="Proteomes" id="UP000032142"/>
    </source>
</evidence>
<accession>A0A0B0PU05</accession>
<protein>
    <submittedName>
        <fullName evidence="1">Uncharacterized protein</fullName>
    </submittedName>
</protein>
<gene>
    <name evidence="1" type="ORF">F383_12399</name>
</gene>
<organism evidence="1 2">
    <name type="scientific">Gossypium arboreum</name>
    <name type="common">Tree cotton</name>
    <name type="synonym">Gossypium nanking</name>
    <dbReference type="NCBI Taxonomy" id="29729"/>
    <lineage>
        <taxon>Eukaryota</taxon>
        <taxon>Viridiplantae</taxon>
        <taxon>Streptophyta</taxon>
        <taxon>Embryophyta</taxon>
        <taxon>Tracheophyta</taxon>
        <taxon>Spermatophyta</taxon>
        <taxon>Magnoliopsida</taxon>
        <taxon>eudicotyledons</taxon>
        <taxon>Gunneridae</taxon>
        <taxon>Pentapetalae</taxon>
        <taxon>rosids</taxon>
        <taxon>malvids</taxon>
        <taxon>Malvales</taxon>
        <taxon>Malvaceae</taxon>
        <taxon>Malvoideae</taxon>
        <taxon>Gossypium</taxon>
    </lineage>
</organism>
<sequence>MCLRLNLTSELLTLQNREKRNRAKSPYSNELGFELLA</sequence>